<dbReference type="Pfam" id="PF03572">
    <property type="entry name" value="Peptidase_S41"/>
    <property type="match status" value="1"/>
</dbReference>
<keyword evidence="4 5" id="KW-0720">Serine protease</keyword>
<evidence type="ECO:0000313" key="8">
    <source>
        <dbReference type="EMBL" id="KKT90295.1"/>
    </source>
</evidence>
<dbReference type="PROSITE" id="PS50106">
    <property type="entry name" value="PDZ"/>
    <property type="match status" value="1"/>
</dbReference>
<dbReference type="SUPFAM" id="SSF50156">
    <property type="entry name" value="PDZ domain-like"/>
    <property type="match status" value="1"/>
</dbReference>
<evidence type="ECO:0000256" key="1">
    <source>
        <dbReference type="ARBA" id="ARBA00009179"/>
    </source>
</evidence>
<reference evidence="8 9" key="1">
    <citation type="journal article" date="2015" name="Nature">
        <title>rRNA introns, odd ribosomes, and small enigmatic genomes across a large radiation of phyla.</title>
        <authorList>
            <person name="Brown C.T."/>
            <person name="Hug L.A."/>
            <person name="Thomas B.C."/>
            <person name="Sharon I."/>
            <person name="Castelle C.J."/>
            <person name="Singh A."/>
            <person name="Wilkins M.J."/>
            <person name="Williams K.H."/>
            <person name="Banfield J.F."/>
        </authorList>
    </citation>
    <scope>NUCLEOTIDE SEQUENCE [LARGE SCALE GENOMIC DNA]</scope>
</reference>
<dbReference type="GO" id="GO:0008236">
    <property type="term" value="F:serine-type peptidase activity"/>
    <property type="evidence" value="ECO:0007669"/>
    <property type="project" value="UniProtKB-KW"/>
</dbReference>
<dbReference type="InterPro" id="IPR001478">
    <property type="entry name" value="PDZ"/>
</dbReference>
<dbReference type="NCBIfam" id="TIGR00225">
    <property type="entry name" value="prc"/>
    <property type="match status" value="1"/>
</dbReference>
<dbReference type="Pfam" id="PF22694">
    <property type="entry name" value="CtpB_N-like"/>
    <property type="match status" value="1"/>
</dbReference>
<dbReference type="InterPro" id="IPR041489">
    <property type="entry name" value="PDZ_6"/>
</dbReference>
<keyword evidence="6" id="KW-1133">Transmembrane helix</keyword>
<evidence type="ECO:0000256" key="3">
    <source>
        <dbReference type="ARBA" id="ARBA00022801"/>
    </source>
</evidence>
<dbReference type="CDD" id="cd06782">
    <property type="entry name" value="cpPDZ_CPP-like"/>
    <property type="match status" value="1"/>
</dbReference>
<keyword evidence="6" id="KW-0472">Membrane</keyword>
<dbReference type="InterPro" id="IPR004447">
    <property type="entry name" value="Peptidase_S41A"/>
</dbReference>
<name>A0A0G1L3H2_9BACT</name>
<dbReference type="FunFam" id="2.30.42.10:FF:000063">
    <property type="entry name" value="Peptidase, S41 family"/>
    <property type="match status" value="1"/>
</dbReference>
<dbReference type="SMART" id="SM00228">
    <property type="entry name" value="PDZ"/>
    <property type="match status" value="1"/>
</dbReference>
<dbReference type="AlphaFoldDB" id="A0A0G1L3H2"/>
<proteinExistence type="inferred from homology"/>
<sequence>MELNTSENTPERKSFSKRVLIAVIAIAFLGGFLVSAAFDGGNPVYRLVNKDSQTVEDVDFSLFWKVWDDLQKKYVEPAQLDPKTMVYGAIKGMVDSVGDPYTVFLEPESSKKFESEIAGSFGGVGIEIDKRNDVLMVVAPIRDTPAFKAGILAGDKILEIDGKSTQDLSIDEAVKLIRGRPGTKVTLGIIRNGKEDMLEFSLIRENIRIPATNLKYIDNNNNKIAYLQIHMFNQNVVSEFRKNSQDILKNNPSAIVLDLRNNPGGLLDAAVDIAGYFLDSNALVTKEEFGDGKTNDFLAMGGSALKSYPVVILVNGGSASASEILAGALHDNRGIKLVGDKTFGKGLVQELQKYSDDSSLKVTVARWLTPNGVNISKTGLEPDIKIVIPKDADPETVTIGEPGKDPQLDKALEILR</sequence>
<gene>
    <name evidence="8" type="ORF">UW90_C0003G0019</name>
</gene>
<evidence type="ECO:0000256" key="4">
    <source>
        <dbReference type="ARBA" id="ARBA00022825"/>
    </source>
</evidence>
<feature type="domain" description="PDZ" evidence="7">
    <location>
        <begin position="102"/>
        <end position="178"/>
    </location>
</feature>
<keyword evidence="2 5" id="KW-0645">Protease</keyword>
<dbReference type="Gene3D" id="3.90.226.10">
    <property type="entry name" value="2-enoyl-CoA Hydratase, Chain A, domain 1"/>
    <property type="match status" value="1"/>
</dbReference>
<dbReference type="InterPro" id="IPR029045">
    <property type="entry name" value="ClpP/crotonase-like_dom_sf"/>
</dbReference>
<dbReference type="PANTHER" id="PTHR32060:SF30">
    <property type="entry name" value="CARBOXY-TERMINAL PROCESSING PROTEASE CTPA"/>
    <property type="match status" value="1"/>
</dbReference>
<evidence type="ECO:0000259" key="7">
    <source>
        <dbReference type="PROSITE" id="PS50106"/>
    </source>
</evidence>
<keyword evidence="3 5" id="KW-0378">Hydrolase</keyword>
<dbReference type="GO" id="GO:0007165">
    <property type="term" value="P:signal transduction"/>
    <property type="evidence" value="ECO:0007669"/>
    <property type="project" value="TreeGrafter"/>
</dbReference>
<dbReference type="InterPro" id="IPR005151">
    <property type="entry name" value="Tail-specific_protease"/>
</dbReference>
<dbReference type="GO" id="GO:0004175">
    <property type="term" value="F:endopeptidase activity"/>
    <property type="evidence" value="ECO:0007669"/>
    <property type="project" value="TreeGrafter"/>
</dbReference>
<evidence type="ECO:0000256" key="2">
    <source>
        <dbReference type="ARBA" id="ARBA00022670"/>
    </source>
</evidence>
<feature type="transmembrane region" description="Helical" evidence="6">
    <location>
        <begin position="19"/>
        <end position="38"/>
    </location>
</feature>
<dbReference type="SUPFAM" id="SSF52096">
    <property type="entry name" value="ClpP/crotonase"/>
    <property type="match status" value="1"/>
</dbReference>
<dbReference type="InterPro" id="IPR055210">
    <property type="entry name" value="CtpA/B_N"/>
</dbReference>
<evidence type="ECO:0000313" key="9">
    <source>
        <dbReference type="Proteomes" id="UP000034368"/>
    </source>
</evidence>
<protein>
    <submittedName>
        <fullName evidence="8">Carboxyl-terminal protease</fullName>
    </submittedName>
</protein>
<organism evidence="8 9">
    <name type="scientific">Candidatus Yanofskybacteria bacterium GW2011_GWB1_45_11</name>
    <dbReference type="NCBI Taxonomy" id="1619026"/>
    <lineage>
        <taxon>Bacteria</taxon>
        <taxon>Candidatus Yanofskyibacteriota</taxon>
    </lineage>
</organism>
<dbReference type="GO" id="GO:0030288">
    <property type="term" value="C:outer membrane-bounded periplasmic space"/>
    <property type="evidence" value="ECO:0007669"/>
    <property type="project" value="TreeGrafter"/>
</dbReference>
<dbReference type="Gene3D" id="3.30.750.44">
    <property type="match status" value="1"/>
</dbReference>
<comment type="caution">
    <text evidence="8">The sequence shown here is derived from an EMBL/GenBank/DDBJ whole genome shotgun (WGS) entry which is preliminary data.</text>
</comment>
<comment type="similarity">
    <text evidence="1 5">Belongs to the peptidase S41A family.</text>
</comment>
<dbReference type="Gene3D" id="2.30.42.10">
    <property type="match status" value="1"/>
</dbReference>
<dbReference type="CDD" id="cd07560">
    <property type="entry name" value="Peptidase_S41_CPP"/>
    <property type="match status" value="1"/>
</dbReference>
<dbReference type="Pfam" id="PF17820">
    <property type="entry name" value="PDZ_6"/>
    <property type="match status" value="1"/>
</dbReference>
<accession>A0A0G1L3H2</accession>
<dbReference type="SMART" id="SM00245">
    <property type="entry name" value="TSPc"/>
    <property type="match status" value="1"/>
</dbReference>
<dbReference type="Proteomes" id="UP000034368">
    <property type="component" value="Unassembled WGS sequence"/>
</dbReference>
<dbReference type="EMBL" id="LCKD01000003">
    <property type="protein sequence ID" value="KKT90295.1"/>
    <property type="molecule type" value="Genomic_DNA"/>
</dbReference>
<evidence type="ECO:0000256" key="5">
    <source>
        <dbReference type="RuleBase" id="RU004404"/>
    </source>
</evidence>
<keyword evidence="6" id="KW-0812">Transmembrane</keyword>
<dbReference type="PANTHER" id="PTHR32060">
    <property type="entry name" value="TAIL-SPECIFIC PROTEASE"/>
    <property type="match status" value="1"/>
</dbReference>
<dbReference type="GO" id="GO:0006508">
    <property type="term" value="P:proteolysis"/>
    <property type="evidence" value="ECO:0007669"/>
    <property type="project" value="UniProtKB-KW"/>
</dbReference>
<evidence type="ECO:0000256" key="6">
    <source>
        <dbReference type="SAM" id="Phobius"/>
    </source>
</evidence>
<dbReference type="InterPro" id="IPR036034">
    <property type="entry name" value="PDZ_sf"/>
</dbReference>